<proteinExistence type="predicted"/>
<name>A0AAD2CK17_9STRA</name>
<feature type="transmembrane region" description="Helical" evidence="2">
    <location>
        <begin position="192"/>
        <end position="213"/>
    </location>
</feature>
<evidence type="ECO:0000256" key="2">
    <source>
        <dbReference type="SAM" id="Phobius"/>
    </source>
</evidence>
<feature type="region of interest" description="Disordered" evidence="1">
    <location>
        <begin position="272"/>
        <end position="379"/>
    </location>
</feature>
<feature type="compositionally biased region" description="Low complexity" evidence="1">
    <location>
        <begin position="13"/>
        <end position="29"/>
    </location>
</feature>
<evidence type="ECO:0008006" key="5">
    <source>
        <dbReference type="Google" id="ProtNLM"/>
    </source>
</evidence>
<gene>
    <name evidence="3" type="ORF">CYCCA115_LOCUS3776</name>
</gene>
<feature type="compositionally biased region" description="Acidic residues" evidence="1">
    <location>
        <begin position="287"/>
        <end position="297"/>
    </location>
</feature>
<feature type="compositionally biased region" description="Acidic residues" evidence="1">
    <location>
        <begin position="315"/>
        <end position="331"/>
    </location>
</feature>
<evidence type="ECO:0000256" key="1">
    <source>
        <dbReference type="SAM" id="MobiDB-lite"/>
    </source>
</evidence>
<keyword evidence="2" id="KW-0472">Membrane</keyword>
<feature type="transmembrane region" description="Helical" evidence="2">
    <location>
        <begin position="135"/>
        <end position="154"/>
    </location>
</feature>
<evidence type="ECO:0000313" key="3">
    <source>
        <dbReference type="EMBL" id="CAJ1934436.1"/>
    </source>
</evidence>
<dbReference type="AlphaFoldDB" id="A0AAD2CK17"/>
<feature type="region of interest" description="Disordered" evidence="1">
    <location>
        <begin position="1"/>
        <end position="29"/>
    </location>
</feature>
<evidence type="ECO:0000313" key="4">
    <source>
        <dbReference type="Proteomes" id="UP001295423"/>
    </source>
</evidence>
<organism evidence="3 4">
    <name type="scientific">Cylindrotheca closterium</name>
    <dbReference type="NCBI Taxonomy" id="2856"/>
    <lineage>
        <taxon>Eukaryota</taxon>
        <taxon>Sar</taxon>
        <taxon>Stramenopiles</taxon>
        <taxon>Ochrophyta</taxon>
        <taxon>Bacillariophyta</taxon>
        <taxon>Bacillariophyceae</taxon>
        <taxon>Bacillariophycidae</taxon>
        <taxon>Bacillariales</taxon>
        <taxon>Bacillariaceae</taxon>
        <taxon>Cylindrotheca</taxon>
    </lineage>
</organism>
<accession>A0AAD2CK17</accession>
<keyword evidence="4" id="KW-1185">Reference proteome</keyword>
<keyword evidence="2" id="KW-0812">Transmembrane</keyword>
<feature type="transmembrane region" description="Helical" evidence="2">
    <location>
        <begin position="37"/>
        <end position="56"/>
    </location>
</feature>
<keyword evidence="2" id="KW-1133">Transmembrane helix</keyword>
<feature type="transmembrane region" description="Helical" evidence="2">
    <location>
        <begin position="105"/>
        <end position="123"/>
    </location>
</feature>
<comment type="caution">
    <text evidence="3">The sequence shown here is derived from an EMBL/GenBank/DDBJ whole genome shotgun (WGS) entry which is preliminary data.</text>
</comment>
<dbReference type="Proteomes" id="UP001295423">
    <property type="component" value="Unassembled WGS sequence"/>
</dbReference>
<feature type="compositionally biased region" description="Low complexity" evidence="1">
    <location>
        <begin position="332"/>
        <end position="346"/>
    </location>
</feature>
<feature type="transmembrane region" description="Helical" evidence="2">
    <location>
        <begin position="160"/>
        <end position="180"/>
    </location>
</feature>
<protein>
    <recommendedName>
        <fullName evidence="5">Transmembrane protein</fullName>
    </recommendedName>
</protein>
<sequence>MTLRNLAQGDCLSGGSSSSSSNSNSSTTTNATSDLDWGTSFAFSAICCAAAIILFFSPKGCHRVVPSYFLATGISYAVLGLRQILDAKLSPGLQEALEMTSDIFYGLGTILLLVLSMMMVSINPQSESKVKMLTFWGLVGIIAGFMLVSIFLEAEMESGVPLHASLSFGLLIILMAVYMFHMCYDRTKVWHYIAKALAVLIIAIEVLYSTIIASTECQKCSSSCQYSSTGTNAVVHDVVLFFGFSIFAWGEDTSPSVTARGFNQYDVEGVVEDGGTEAPDTSVSDWASEDGGLETDIEGSTYGDDQQQLEREEGKEEENEVEGEDEVEEGLQGEVEVSVSKENNNVSRKKGSSTENNEEQGDRNTSNVQLNDEEEIHDV</sequence>
<feature type="transmembrane region" description="Helical" evidence="2">
    <location>
        <begin position="68"/>
        <end position="85"/>
    </location>
</feature>
<dbReference type="EMBL" id="CAKOGP040000335">
    <property type="protein sequence ID" value="CAJ1934436.1"/>
    <property type="molecule type" value="Genomic_DNA"/>
</dbReference>
<reference evidence="3" key="1">
    <citation type="submission" date="2023-08" db="EMBL/GenBank/DDBJ databases">
        <authorList>
            <person name="Audoor S."/>
            <person name="Bilcke G."/>
        </authorList>
    </citation>
    <scope>NUCLEOTIDE SEQUENCE</scope>
</reference>